<feature type="transmembrane region" description="Helical" evidence="8">
    <location>
        <begin position="170"/>
        <end position="188"/>
    </location>
</feature>
<keyword evidence="8" id="KW-0472">Membrane</keyword>
<feature type="transmembrane region" description="Helical" evidence="8">
    <location>
        <begin position="236"/>
        <end position="257"/>
    </location>
</feature>
<evidence type="ECO:0000259" key="9">
    <source>
        <dbReference type="PROSITE" id="PS50109"/>
    </source>
</evidence>
<feature type="transmembrane region" description="Helical" evidence="8">
    <location>
        <begin position="277"/>
        <end position="295"/>
    </location>
</feature>
<reference evidence="10 11" key="1">
    <citation type="submission" date="2020-08" db="EMBL/GenBank/DDBJ databases">
        <title>Cohnella phylogeny.</title>
        <authorList>
            <person name="Dunlap C."/>
        </authorList>
    </citation>
    <scope>NUCLEOTIDE SEQUENCE [LARGE SCALE GENOMIC DNA]</scope>
    <source>
        <strain evidence="10 11">DSM 25239</strain>
    </source>
</reference>
<evidence type="ECO:0000256" key="5">
    <source>
        <dbReference type="ARBA" id="ARBA00022777"/>
    </source>
</evidence>
<accession>A0A841U195</accession>
<evidence type="ECO:0000313" key="10">
    <source>
        <dbReference type="EMBL" id="MBB6692133.1"/>
    </source>
</evidence>
<keyword evidence="4" id="KW-0547">Nucleotide-binding</keyword>
<dbReference type="CDD" id="cd16917">
    <property type="entry name" value="HATPase_UhpB-NarQ-NarX-like"/>
    <property type="match status" value="1"/>
</dbReference>
<dbReference type="GO" id="GO:0005524">
    <property type="term" value="F:ATP binding"/>
    <property type="evidence" value="ECO:0007669"/>
    <property type="project" value="UniProtKB-KW"/>
</dbReference>
<dbReference type="RefSeq" id="WP_185136122.1">
    <property type="nucleotide sequence ID" value="NZ_JACJVR010000047.1"/>
</dbReference>
<dbReference type="PROSITE" id="PS50109">
    <property type="entry name" value="HIS_KIN"/>
    <property type="match status" value="1"/>
</dbReference>
<proteinExistence type="predicted"/>
<dbReference type="AlphaFoldDB" id="A0A841U195"/>
<dbReference type="InterPro" id="IPR003594">
    <property type="entry name" value="HATPase_dom"/>
</dbReference>
<keyword evidence="7" id="KW-0902">Two-component regulatory system</keyword>
<evidence type="ECO:0000256" key="4">
    <source>
        <dbReference type="ARBA" id="ARBA00022741"/>
    </source>
</evidence>
<dbReference type="Gene3D" id="3.30.565.10">
    <property type="entry name" value="Histidine kinase-like ATPase, C-terminal domain"/>
    <property type="match status" value="1"/>
</dbReference>
<evidence type="ECO:0000313" key="11">
    <source>
        <dbReference type="Proteomes" id="UP000553776"/>
    </source>
</evidence>
<feature type="transmembrane region" description="Helical" evidence="8">
    <location>
        <begin position="85"/>
        <end position="107"/>
    </location>
</feature>
<evidence type="ECO:0000256" key="7">
    <source>
        <dbReference type="ARBA" id="ARBA00023012"/>
    </source>
</evidence>
<dbReference type="InterPro" id="IPR005467">
    <property type="entry name" value="His_kinase_dom"/>
</dbReference>
<gene>
    <name evidence="10" type="ORF">H7B90_12045</name>
</gene>
<feature type="domain" description="Histidine kinase" evidence="9">
    <location>
        <begin position="518"/>
        <end position="729"/>
    </location>
</feature>
<organism evidence="10 11">
    <name type="scientific">Cohnella xylanilytica</name>
    <dbReference type="NCBI Taxonomy" id="557555"/>
    <lineage>
        <taxon>Bacteria</taxon>
        <taxon>Bacillati</taxon>
        <taxon>Bacillota</taxon>
        <taxon>Bacilli</taxon>
        <taxon>Bacillales</taxon>
        <taxon>Paenibacillaceae</taxon>
        <taxon>Cohnella</taxon>
    </lineage>
</organism>
<keyword evidence="8" id="KW-1133">Transmembrane helix</keyword>
<evidence type="ECO:0000256" key="3">
    <source>
        <dbReference type="ARBA" id="ARBA00022679"/>
    </source>
</evidence>
<dbReference type="SMART" id="SM00387">
    <property type="entry name" value="HATPase_c"/>
    <property type="match status" value="1"/>
</dbReference>
<keyword evidence="5 10" id="KW-0418">Kinase</keyword>
<dbReference type="GO" id="GO:0000155">
    <property type="term" value="F:phosphorelay sensor kinase activity"/>
    <property type="evidence" value="ECO:0007669"/>
    <property type="project" value="InterPro"/>
</dbReference>
<feature type="transmembrane region" description="Helical" evidence="8">
    <location>
        <begin position="200"/>
        <end position="216"/>
    </location>
</feature>
<dbReference type="EMBL" id="JACJVR010000047">
    <property type="protein sequence ID" value="MBB6692133.1"/>
    <property type="molecule type" value="Genomic_DNA"/>
</dbReference>
<dbReference type="InterPro" id="IPR036890">
    <property type="entry name" value="HATPase_C_sf"/>
</dbReference>
<feature type="transmembrane region" description="Helical" evidence="8">
    <location>
        <begin position="310"/>
        <end position="334"/>
    </location>
</feature>
<dbReference type="Gene3D" id="1.20.5.1930">
    <property type="match status" value="1"/>
</dbReference>
<dbReference type="InterPro" id="IPR011712">
    <property type="entry name" value="Sig_transdc_His_kin_sub3_dim/P"/>
</dbReference>
<comment type="caution">
    <text evidence="10">The sequence shown here is derived from an EMBL/GenBank/DDBJ whole genome shotgun (WGS) entry which is preliminary data.</text>
</comment>
<dbReference type="EC" id="2.7.13.3" evidence="2"/>
<dbReference type="GO" id="GO:0016020">
    <property type="term" value="C:membrane"/>
    <property type="evidence" value="ECO:0007669"/>
    <property type="project" value="InterPro"/>
</dbReference>
<protein>
    <recommendedName>
        <fullName evidence="2">histidine kinase</fullName>
        <ecNumber evidence="2">2.7.13.3</ecNumber>
    </recommendedName>
</protein>
<dbReference type="Pfam" id="PF02518">
    <property type="entry name" value="HATPase_c"/>
    <property type="match status" value="1"/>
</dbReference>
<evidence type="ECO:0000256" key="6">
    <source>
        <dbReference type="ARBA" id="ARBA00022840"/>
    </source>
</evidence>
<evidence type="ECO:0000256" key="2">
    <source>
        <dbReference type="ARBA" id="ARBA00012438"/>
    </source>
</evidence>
<keyword evidence="8" id="KW-0812">Transmembrane</keyword>
<dbReference type="SUPFAM" id="SSF55781">
    <property type="entry name" value="GAF domain-like"/>
    <property type="match status" value="1"/>
</dbReference>
<feature type="transmembrane region" description="Helical" evidence="8">
    <location>
        <begin position="114"/>
        <end position="133"/>
    </location>
</feature>
<keyword evidence="3" id="KW-0808">Transferase</keyword>
<dbReference type="SUPFAM" id="SSF55874">
    <property type="entry name" value="ATPase domain of HSP90 chaperone/DNA topoisomerase II/histidine kinase"/>
    <property type="match status" value="1"/>
</dbReference>
<evidence type="ECO:0000256" key="1">
    <source>
        <dbReference type="ARBA" id="ARBA00000085"/>
    </source>
</evidence>
<dbReference type="GO" id="GO:0046983">
    <property type="term" value="F:protein dimerization activity"/>
    <property type="evidence" value="ECO:0007669"/>
    <property type="project" value="InterPro"/>
</dbReference>
<feature type="transmembrane region" description="Helical" evidence="8">
    <location>
        <begin position="25"/>
        <end position="43"/>
    </location>
</feature>
<evidence type="ECO:0000256" key="8">
    <source>
        <dbReference type="SAM" id="Phobius"/>
    </source>
</evidence>
<comment type="catalytic activity">
    <reaction evidence="1">
        <text>ATP + protein L-histidine = ADP + protein N-phospho-L-histidine.</text>
        <dbReference type="EC" id="2.7.13.3"/>
    </reaction>
</comment>
<dbReference type="InterPro" id="IPR050482">
    <property type="entry name" value="Sensor_HK_TwoCompSys"/>
</dbReference>
<name>A0A841U195_9BACL</name>
<dbReference type="Pfam" id="PF07730">
    <property type="entry name" value="HisKA_3"/>
    <property type="match status" value="1"/>
</dbReference>
<feature type="transmembrane region" description="Helical" evidence="8">
    <location>
        <begin position="139"/>
        <end position="161"/>
    </location>
</feature>
<sequence length="746" mass="83012">MTIGTREQDNFIPAEGRRPPRRRSVARWAALTLCGLYAFLFLWKIPSYYVYLRDECLGTACGRSVLTPLPSEAVASLGLTDAAFAGLYTGLSLFFFSVYLAVAVLILRKRPKEPMSWIAAVALNSQHITTFILTQWEGLGWLASALADLSMVAFIVFLLLFPDGRIVRGWMFWTALGAACVRNLAWYFPEQPWGAQRWPIWLTLLWMIVLYGTILWSRIVRYRRHADVAEKQQTKWVVYGLLLSQSGIVAVSVAPLLADRHFYSASGYETWKLVMDVAVQLLLLLIPVTLGISMLKKRLWDVDPIVNRTIVYGVLSTAIVALYSLAVWYLSIVFRTGPNMILSVLGAGLVAFAFAPLKARIQRIVNRLVYGGPSDPYSVLEKLGQRLKEPSSPDEVLDIVVRTVKDSLRLPYAAIRWNYQGEWRRAAAVGQESGEPIGIPLIDSGQEVGTLLVCARSPEEKFGEADWKLLRLLARQAGSVVRSVKQSMDIQLLLGDLLETREQLIFAREEERRSMRKNLHDDIAPRLAALRLTSSLAADWIRKDPNKAIDLLSKFKQDIGETVDEIRGIVYDLRPQALDELGLIGAVRQRIEQVRQLRQLRDLEADEPFEVELEAPDELPILPAAVEVGAYRILTEALVNVVKHARASLCRIRISLETEEDSGALTLLVADNGIGLGSREEAPASAEESKGGLGLFSLRERAEELGGSCYIGPGESGGTRIEARLPLRAGTIHGRGSNHAAYSVGR</sequence>
<feature type="transmembrane region" description="Helical" evidence="8">
    <location>
        <begin position="340"/>
        <end position="357"/>
    </location>
</feature>
<keyword evidence="11" id="KW-1185">Reference proteome</keyword>
<dbReference type="Proteomes" id="UP000553776">
    <property type="component" value="Unassembled WGS sequence"/>
</dbReference>
<dbReference type="PANTHER" id="PTHR24421">
    <property type="entry name" value="NITRATE/NITRITE SENSOR PROTEIN NARX-RELATED"/>
    <property type="match status" value="1"/>
</dbReference>
<keyword evidence="6" id="KW-0067">ATP-binding</keyword>